<gene>
    <name evidence="1" type="ORF">METZ01_LOCUS104369</name>
</gene>
<evidence type="ECO:0008006" key="2">
    <source>
        <dbReference type="Google" id="ProtNLM"/>
    </source>
</evidence>
<accession>A0A381WG98</accession>
<organism evidence="1">
    <name type="scientific">marine metagenome</name>
    <dbReference type="NCBI Taxonomy" id="408172"/>
    <lineage>
        <taxon>unclassified sequences</taxon>
        <taxon>metagenomes</taxon>
        <taxon>ecological metagenomes</taxon>
    </lineage>
</organism>
<sequence>MFLTKRQKEIYEFLKEHIQGSLRDKH</sequence>
<proteinExistence type="predicted"/>
<dbReference type="EMBL" id="UINC01011713">
    <property type="protein sequence ID" value="SVA51515.1"/>
    <property type="molecule type" value="Genomic_DNA"/>
</dbReference>
<name>A0A381WG98_9ZZZZ</name>
<dbReference type="AlphaFoldDB" id="A0A381WG98"/>
<reference evidence="1" key="1">
    <citation type="submission" date="2018-05" db="EMBL/GenBank/DDBJ databases">
        <authorList>
            <person name="Lanie J.A."/>
            <person name="Ng W.-L."/>
            <person name="Kazmierczak K.M."/>
            <person name="Andrzejewski T.M."/>
            <person name="Davidsen T.M."/>
            <person name="Wayne K.J."/>
            <person name="Tettelin H."/>
            <person name="Glass J.I."/>
            <person name="Rusch D."/>
            <person name="Podicherti R."/>
            <person name="Tsui H.-C.T."/>
            <person name="Winkler M.E."/>
        </authorList>
    </citation>
    <scope>NUCLEOTIDE SEQUENCE</scope>
</reference>
<protein>
    <recommendedName>
        <fullName evidence="2">LexA repressor DNA-binding domain-containing protein</fullName>
    </recommendedName>
</protein>
<evidence type="ECO:0000313" key="1">
    <source>
        <dbReference type="EMBL" id="SVA51515.1"/>
    </source>
</evidence>